<dbReference type="InterPro" id="IPR000160">
    <property type="entry name" value="GGDEF_dom"/>
</dbReference>
<dbReference type="HOGENOM" id="CLU_000445_70_20_6"/>
<dbReference type="InterPro" id="IPR000700">
    <property type="entry name" value="PAS-assoc_C"/>
</dbReference>
<dbReference type="Pfam" id="PF00563">
    <property type="entry name" value="EAL"/>
    <property type="match status" value="1"/>
</dbReference>
<evidence type="ECO:0000259" key="5">
    <source>
        <dbReference type="PROSITE" id="PS50887"/>
    </source>
</evidence>
<sequence>MPASNDNLRFRLIFEQALDPMVLIDRHGGIVEANRSACASLGYSHEELVGGLHVTDFDLNATREDVGRVHGNPERHLPASFQSTYRRKDGSTFPAEVHINAVRVGEQAQVFATFLDISERLAAERTLREREHQLRTAITSAPMVLFSLDRHGNFMLSEGKGLEGLGLVPGQAVGMNALEMYGAYPEVAEGLRRALSGEPVQLESRVEGRCFLHHWQPVPDEAAGGWGVLGVSYDITAQCLAEQALSGERDRLFTTLESIADGVITADVAGRVAYMNPVAEQLTGFTLNQARGRPMEEILRVEDLESGELLPDPVERCFNGGSPVVFSEESRLRRPDGESYAVRLTASPLRDGEDGISGAVLVLHDFSMLWDMARQLSHQARHDALTGLINRREFEDRVREALESARRSSRSHALCYIDLDQFKVVNDTCGHVAGDELLRQLAAALPRHIRDTDTLARLGGDEFGLLLENCPLDRALSICHQLLAEVAELRFMWQGRRFDVGMSIGLVAIDGASASLSEVLSEADSACYVAKEQGRNRVYVSRPGDQALKTRFGEMEWLGRIREAMEEERFELYCQPIRPISGEGVPHFEILLRLKAEDGSLVEPGAFIPAAERYNLMPQVDRHVIRSVFAMLADSDFALKQHAIVGINLSGQSLGQEDLLDFVTEALHYYGLPAHRFCFEITETAAIANLSSAAGFIRELRDMGCAFALDDFGSGLSSFNYLKHMPVDYLKIDGSFVQDVLTDPVDAAMVGAIHRIGRVLGVKTIAEFVESEAVLEHLREIGVDYAQGYGIGRPKPFRDCSLFQTGRD</sequence>
<dbReference type="GO" id="GO:0003824">
    <property type="term" value="F:catalytic activity"/>
    <property type="evidence" value="ECO:0007669"/>
    <property type="project" value="UniProtKB-ARBA"/>
</dbReference>
<dbReference type="SMART" id="SM00086">
    <property type="entry name" value="PAC"/>
    <property type="match status" value="2"/>
</dbReference>
<dbReference type="PANTHER" id="PTHR44757">
    <property type="entry name" value="DIGUANYLATE CYCLASE DGCP"/>
    <property type="match status" value="1"/>
</dbReference>
<dbReference type="InterPro" id="IPR035965">
    <property type="entry name" value="PAS-like_dom_sf"/>
</dbReference>
<dbReference type="SUPFAM" id="SSF141868">
    <property type="entry name" value="EAL domain-like"/>
    <property type="match status" value="1"/>
</dbReference>
<evidence type="ECO:0000313" key="6">
    <source>
        <dbReference type="EMBL" id="ACL71270.1"/>
    </source>
</evidence>
<dbReference type="InterPro" id="IPR001633">
    <property type="entry name" value="EAL_dom"/>
</dbReference>
<feature type="domain" description="GGDEF" evidence="5">
    <location>
        <begin position="410"/>
        <end position="543"/>
    </location>
</feature>
<dbReference type="STRING" id="396588.Tgr7_0171"/>
<organism evidence="6 7">
    <name type="scientific">Thioalkalivibrio sulfidiphilus (strain HL-EbGR7)</name>
    <dbReference type="NCBI Taxonomy" id="396588"/>
    <lineage>
        <taxon>Bacteria</taxon>
        <taxon>Pseudomonadati</taxon>
        <taxon>Pseudomonadota</taxon>
        <taxon>Gammaproteobacteria</taxon>
        <taxon>Chromatiales</taxon>
        <taxon>Ectothiorhodospiraceae</taxon>
        <taxon>Thioalkalivibrio</taxon>
    </lineage>
</organism>
<dbReference type="Pfam" id="PF13426">
    <property type="entry name" value="PAS_9"/>
    <property type="match status" value="1"/>
</dbReference>
<evidence type="ECO:0000259" key="4">
    <source>
        <dbReference type="PROSITE" id="PS50883"/>
    </source>
</evidence>
<dbReference type="InterPro" id="IPR029787">
    <property type="entry name" value="Nucleotide_cyclase"/>
</dbReference>
<dbReference type="Proteomes" id="UP000002383">
    <property type="component" value="Chromosome"/>
</dbReference>
<dbReference type="InterPro" id="IPR052155">
    <property type="entry name" value="Biofilm_reg_signaling"/>
</dbReference>
<dbReference type="Gene3D" id="3.20.20.450">
    <property type="entry name" value="EAL domain"/>
    <property type="match status" value="1"/>
</dbReference>
<dbReference type="SUPFAM" id="SSF55785">
    <property type="entry name" value="PYP-like sensor domain (PAS domain)"/>
    <property type="match status" value="3"/>
</dbReference>
<feature type="domain" description="EAL" evidence="4">
    <location>
        <begin position="554"/>
        <end position="808"/>
    </location>
</feature>
<keyword evidence="7" id="KW-1185">Reference proteome</keyword>
<dbReference type="OrthoDB" id="9787514at2"/>
<dbReference type="PANTHER" id="PTHR44757:SF4">
    <property type="entry name" value="DIGUANYLATE CYCLASE DGCE-RELATED"/>
    <property type="match status" value="1"/>
</dbReference>
<dbReference type="Gene3D" id="3.30.70.270">
    <property type="match status" value="1"/>
</dbReference>
<dbReference type="PROSITE" id="PS50883">
    <property type="entry name" value="EAL"/>
    <property type="match status" value="1"/>
</dbReference>
<proteinExistence type="predicted"/>
<dbReference type="NCBIfam" id="TIGR00229">
    <property type="entry name" value="sensory_box"/>
    <property type="match status" value="3"/>
</dbReference>
<dbReference type="SUPFAM" id="SSF55073">
    <property type="entry name" value="Nucleotide cyclase"/>
    <property type="match status" value="1"/>
</dbReference>
<dbReference type="InterPro" id="IPR013767">
    <property type="entry name" value="PAS_fold"/>
</dbReference>
<dbReference type="SMART" id="SM00091">
    <property type="entry name" value="PAS"/>
    <property type="match status" value="3"/>
</dbReference>
<dbReference type="InterPro" id="IPR000014">
    <property type="entry name" value="PAS"/>
</dbReference>
<dbReference type="InterPro" id="IPR035919">
    <property type="entry name" value="EAL_sf"/>
</dbReference>
<dbReference type="GO" id="GO:0006355">
    <property type="term" value="P:regulation of DNA-templated transcription"/>
    <property type="evidence" value="ECO:0007669"/>
    <property type="project" value="InterPro"/>
</dbReference>
<dbReference type="NCBIfam" id="TIGR00254">
    <property type="entry name" value="GGDEF"/>
    <property type="match status" value="1"/>
</dbReference>
<dbReference type="FunFam" id="3.30.70.270:FF:000001">
    <property type="entry name" value="Diguanylate cyclase domain protein"/>
    <property type="match status" value="1"/>
</dbReference>
<dbReference type="PROSITE" id="PS50113">
    <property type="entry name" value="PAC"/>
    <property type="match status" value="2"/>
</dbReference>
<accession>B8GTY7</accession>
<feature type="domain" description="PAS" evidence="2">
    <location>
        <begin position="6"/>
        <end position="50"/>
    </location>
</feature>
<dbReference type="EMBL" id="CP001339">
    <property type="protein sequence ID" value="ACL71270.1"/>
    <property type="molecule type" value="Genomic_DNA"/>
</dbReference>
<evidence type="ECO:0000256" key="1">
    <source>
        <dbReference type="ARBA" id="ARBA00001946"/>
    </source>
</evidence>
<dbReference type="Pfam" id="PF00989">
    <property type="entry name" value="PAS"/>
    <property type="match status" value="1"/>
</dbReference>
<dbReference type="CDD" id="cd01949">
    <property type="entry name" value="GGDEF"/>
    <property type="match status" value="1"/>
</dbReference>
<comment type="cofactor">
    <cofactor evidence="1">
        <name>Mg(2+)</name>
        <dbReference type="ChEBI" id="CHEBI:18420"/>
    </cofactor>
</comment>
<dbReference type="SMART" id="SM00052">
    <property type="entry name" value="EAL"/>
    <property type="match status" value="1"/>
</dbReference>
<gene>
    <name evidence="6" type="ordered locus">Tgr7_0171</name>
</gene>
<feature type="domain" description="PAC" evidence="3">
    <location>
        <begin position="326"/>
        <end position="378"/>
    </location>
</feature>
<reference evidence="6 7" key="1">
    <citation type="journal article" date="2011" name="Stand. Genomic Sci.">
        <title>Complete genome sequence of 'Thioalkalivibrio sulfidophilus' HL-EbGr7.</title>
        <authorList>
            <person name="Muyzer G."/>
            <person name="Sorokin D.Y."/>
            <person name="Mavromatis K."/>
            <person name="Lapidus A."/>
            <person name="Clum A."/>
            <person name="Ivanova N."/>
            <person name="Pati A."/>
            <person name="d'Haeseleer P."/>
            <person name="Woyke T."/>
            <person name="Kyrpides N.C."/>
        </authorList>
    </citation>
    <scope>NUCLEOTIDE SEQUENCE [LARGE SCALE GENOMIC DNA]</scope>
    <source>
        <strain evidence="6 7">HL-EbGR7</strain>
    </source>
</reference>
<feature type="domain" description="PAC" evidence="3">
    <location>
        <begin position="79"/>
        <end position="129"/>
    </location>
</feature>
<dbReference type="Pfam" id="PF00990">
    <property type="entry name" value="GGDEF"/>
    <property type="match status" value="1"/>
</dbReference>
<dbReference type="CDD" id="cd00130">
    <property type="entry name" value="PAS"/>
    <property type="match status" value="2"/>
</dbReference>
<dbReference type="CDD" id="cd01948">
    <property type="entry name" value="EAL"/>
    <property type="match status" value="1"/>
</dbReference>
<dbReference type="PROSITE" id="PS50112">
    <property type="entry name" value="PAS"/>
    <property type="match status" value="2"/>
</dbReference>
<dbReference type="InterPro" id="IPR043128">
    <property type="entry name" value="Rev_trsase/Diguanyl_cyclase"/>
</dbReference>
<evidence type="ECO:0000259" key="2">
    <source>
        <dbReference type="PROSITE" id="PS50112"/>
    </source>
</evidence>
<dbReference type="PROSITE" id="PS50887">
    <property type="entry name" value="GGDEF"/>
    <property type="match status" value="1"/>
</dbReference>
<name>B8GTY7_THISH</name>
<dbReference type="Gene3D" id="3.30.450.20">
    <property type="entry name" value="PAS domain"/>
    <property type="match status" value="3"/>
</dbReference>
<evidence type="ECO:0000259" key="3">
    <source>
        <dbReference type="PROSITE" id="PS50113"/>
    </source>
</evidence>
<dbReference type="KEGG" id="tgr:Tgr7_0171"/>
<protein>
    <submittedName>
        <fullName evidence="6">Diguanylate cyclase/phosphodiesterase with PAS/PAC sensor(S)</fullName>
    </submittedName>
</protein>
<dbReference type="RefSeq" id="WP_012636759.1">
    <property type="nucleotide sequence ID" value="NC_011901.1"/>
</dbReference>
<evidence type="ECO:0000313" key="7">
    <source>
        <dbReference type="Proteomes" id="UP000002383"/>
    </source>
</evidence>
<dbReference type="InterPro" id="IPR001610">
    <property type="entry name" value="PAC"/>
</dbReference>
<dbReference type="AlphaFoldDB" id="B8GTY7"/>
<dbReference type="eggNOG" id="COG5001">
    <property type="taxonomic scope" value="Bacteria"/>
</dbReference>
<feature type="domain" description="PAS" evidence="2">
    <location>
        <begin position="248"/>
        <end position="305"/>
    </location>
</feature>
<dbReference type="SMART" id="SM00267">
    <property type="entry name" value="GGDEF"/>
    <property type="match status" value="1"/>
</dbReference>